<reference evidence="3 4" key="1">
    <citation type="submission" date="2020-02" db="EMBL/GenBank/DDBJ databases">
        <authorList>
            <person name="Ferguson B K."/>
        </authorList>
    </citation>
    <scope>NUCLEOTIDE SEQUENCE [LARGE SCALE GENOMIC DNA]</scope>
</reference>
<feature type="domain" description="GMP phosphodiesterase delta subunit" evidence="2">
    <location>
        <begin position="9"/>
        <end position="145"/>
    </location>
</feature>
<dbReference type="Gene3D" id="2.70.50.40">
    <property type="entry name" value="GMP phosphodiesterase, delta subunit"/>
    <property type="match status" value="1"/>
</dbReference>
<dbReference type="Pfam" id="PF05351">
    <property type="entry name" value="GMP_PDE_delta"/>
    <property type="match status" value="1"/>
</dbReference>
<protein>
    <recommendedName>
        <fullName evidence="2">GMP phosphodiesterase delta subunit domain-containing protein</fullName>
    </recommendedName>
</protein>
<accession>A0A6H5IF17</accession>
<evidence type="ECO:0000259" key="2">
    <source>
        <dbReference type="Pfam" id="PF05351"/>
    </source>
</evidence>
<evidence type="ECO:0000313" key="3">
    <source>
        <dbReference type="EMBL" id="CAB0034060.1"/>
    </source>
</evidence>
<dbReference type="PANTHER" id="PTHR12976">
    <property type="entry name" value="RETINAL ROD RHODOPSIN-SENSITIVE CGMP 3',5'-CYCLIC PHOSPHODIESTERASE DELTA-SUBUNIT"/>
    <property type="match status" value="1"/>
</dbReference>
<gene>
    <name evidence="3" type="ORF">TBRA_LOCUS5958</name>
</gene>
<dbReference type="Proteomes" id="UP000479190">
    <property type="component" value="Unassembled WGS sequence"/>
</dbReference>
<dbReference type="GO" id="GO:0005737">
    <property type="term" value="C:cytoplasm"/>
    <property type="evidence" value="ECO:0007669"/>
    <property type="project" value="TreeGrafter"/>
</dbReference>
<name>A0A6H5IF17_9HYME</name>
<evidence type="ECO:0000256" key="1">
    <source>
        <dbReference type="ARBA" id="ARBA00008102"/>
    </source>
</evidence>
<dbReference type="AlphaFoldDB" id="A0A6H5IF17"/>
<dbReference type="OrthoDB" id="10248777at2759"/>
<proteinExistence type="inferred from homology"/>
<comment type="similarity">
    <text evidence="1">Belongs to the PDE6D/unc-119 family.</text>
</comment>
<dbReference type="InterPro" id="IPR014756">
    <property type="entry name" value="Ig_E-set"/>
</dbReference>
<dbReference type="InterPro" id="IPR008015">
    <property type="entry name" value="PDED_dom"/>
</dbReference>
<keyword evidence="4" id="KW-1185">Reference proteome</keyword>
<dbReference type="InterPro" id="IPR037036">
    <property type="entry name" value="PDED_dom_sf"/>
</dbReference>
<dbReference type="SUPFAM" id="SSF81296">
    <property type="entry name" value="E set domains"/>
    <property type="match status" value="1"/>
</dbReference>
<organism evidence="3 4">
    <name type="scientific">Trichogramma brassicae</name>
    <dbReference type="NCBI Taxonomy" id="86971"/>
    <lineage>
        <taxon>Eukaryota</taxon>
        <taxon>Metazoa</taxon>
        <taxon>Ecdysozoa</taxon>
        <taxon>Arthropoda</taxon>
        <taxon>Hexapoda</taxon>
        <taxon>Insecta</taxon>
        <taxon>Pterygota</taxon>
        <taxon>Neoptera</taxon>
        <taxon>Endopterygota</taxon>
        <taxon>Hymenoptera</taxon>
        <taxon>Apocrita</taxon>
        <taxon>Proctotrupomorpha</taxon>
        <taxon>Chalcidoidea</taxon>
        <taxon>Trichogrammatidae</taxon>
        <taxon>Trichogramma</taxon>
    </lineage>
</organism>
<dbReference type="EMBL" id="CADCXV010000731">
    <property type="protein sequence ID" value="CAB0034060.1"/>
    <property type="molecule type" value="Genomic_DNA"/>
</dbReference>
<dbReference type="PANTHER" id="PTHR12976:SF0">
    <property type="entry name" value="RETINAL ROD RHODOPSIN-SENSITIVE CGMP 3',5'-CYCLIC PHOSPHODIESTERASE SUBUNIT DELTA"/>
    <property type="match status" value="1"/>
</dbReference>
<evidence type="ECO:0000313" key="4">
    <source>
        <dbReference type="Proteomes" id="UP000479190"/>
    </source>
</evidence>
<sequence>MATRQEILLQNFQVNWTNLRDDTGKLLWQGNEDLSYPDTEHEVRVPKEILKCQTITREMSFTSVEQIEQFRIEQRVLFKGRVFEEWFFEFGPVQACSTNVWQSSFKAAPECQIMPAKVLDGNIIIETNYFAGEECFASSRLRLFYV</sequence>